<evidence type="ECO:0000313" key="2">
    <source>
        <dbReference type="Proteomes" id="UP000604117"/>
    </source>
</evidence>
<dbReference type="Proteomes" id="UP000604117">
    <property type="component" value="Unassembled WGS sequence"/>
</dbReference>
<organism evidence="1 2">
    <name type="scientific">Asanoa siamensis</name>
    <dbReference type="NCBI Taxonomy" id="926357"/>
    <lineage>
        <taxon>Bacteria</taxon>
        <taxon>Bacillati</taxon>
        <taxon>Actinomycetota</taxon>
        <taxon>Actinomycetes</taxon>
        <taxon>Micromonosporales</taxon>
        <taxon>Micromonosporaceae</taxon>
        <taxon>Asanoa</taxon>
    </lineage>
</organism>
<protein>
    <submittedName>
        <fullName evidence="1">Uncharacterized protein</fullName>
    </submittedName>
</protein>
<reference evidence="1 2" key="1">
    <citation type="submission" date="2021-01" db="EMBL/GenBank/DDBJ databases">
        <title>Whole genome shotgun sequence of Asanoa siamensis NBRC 107932.</title>
        <authorList>
            <person name="Komaki H."/>
            <person name="Tamura T."/>
        </authorList>
    </citation>
    <scope>NUCLEOTIDE SEQUENCE [LARGE SCALE GENOMIC DNA]</scope>
    <source>
        <strain evidence="1 2">NBRC 107932</strain>
    </source>
</reference>
<gene>
    <name evidence="1" type="ORF">Asi02nite_47450</name>
</gene>
<comment type="caution">
    <text evidence="1">The sequence shown here is derived from an EMBL/GenBank/DDBJ whole genome shotgun (WGS) entry which is preliminary data.</text>
</comment>
<evidence type="ECO:0000313" key="1">
    <source>
        <dbReference type="EMBL" id="GIF75227.1"/>
    </source>
</evidence>
<dbReference type="RefSeq" id="WP_203716104.1">
    <property type="nucleotide sequence ID" value="NZ_BONE01000040.1"/>
</dbReference>
<proteinExistence type="predicted"/>
<accession>A0ABQ4CVA8</accession>
<name>A0ABQ4CVA8_9ACTN</name>
<sequence length="54" mass="5819">MAVGVPDEDPAQPRYFFVNGDAGDYSLGMLDDDWGRAFVAEVKKAITVAVISGR</sequence>
<keyword evidence="2" id="KW-1185">Reference proteome</keyword>
<dbReference type="EMBL" id="BONE01000040">
    <property type="protein sequence ID" value="GIF75227.1"/>
    <property type="molecule type" value="Genomic_DNA"/>
</dbReference>